<dbReference type="Proteomes" id="UP000830454">
    <property type="component" value="Chromosome"/>
</dbReference>
<protein>
    <submittedName>
        <fullName evidence="1">Uncharacterized protein</fullName>
    </submittedName>
</protein>
<dbReference type="RefSeq" id="WP_246916076.1">
    <property type="nucleotide sequence ID" value="NZ_CP090145.1"/>
</dbReference>
<reference evidence="1" key="2">
    <citation type="submission" date="2022-04" db="EMBL/GenBank/DDBJ databases">
        <title>Complete Genome Sequence of Flavobacterium sediminilitoris YSM-43, Isolated from a Tidal Sediment.</title>
        <authorList>
            <person name="Lee P.A."/>
        </authorList>
    </citation>
    <scope>NUCLEOTIDE SEQUENCE</scope>
    <source>
        <strain evidence="1">YSM-43</strain>
    </source>
</reference>
<sequence length="52" mass="5874">MHTHHTFSLLQPLPKEFVSQAIDKSQSYIGQTIKIEIQPSTLRTSSPFCLMG</sequence>
<organism evidence="1 2">
    <name type="scientific">Flavobacterium sediminilitoris</name>
    <dbReference type="NCBI Taxonomy" id="2024526"/>
    <lineage>
        <taxon>Bacteria</taxon>
        <taxon>Pseudomonadati</taxon>
        <taxon>Bacteroidota</taxon>
        <taxon>Flavobacteriia</taxon>
        <taxon>Flavobacteriales</taxon>
        <taxon>Flavobacteriaceae</taxon>
        <taxon>Flavobacterium</taxon>
    </lineage>
</organism>
<name>A0ABY4HLB0_9FLAO</name>
<dbReference type="EMBL" id="CP090145">
    <property type="protein sequence ID" value="UOX33468.1"/>
    <property type="molecule type" value="Genomic_DNA"/>
</dbReference>
<reference evidence="1" key="1">
    <citation type="submission" date="2021-12" db="EMBL/GenBank/DDBJ databases">
        <authorList>
            <person name="Cha I.-T."/>
            <person name="Lee K.-E."/>
            <person name="Park S.-J."/>
        </authorList>
    </citation>
    <scope>NUCLEOTIDE SEQUENCE</scope>
    <source>
        <strain evidence="1">YSM-43</strain>
    </source>
</reference>
<gene>
    <name evidence="1" type="ORF">LXD69_15720</name>
</gene>
<keyword evidence="2" id="KW-1185">Reference proteome</keyword>
<accession>A0ABY4HLB0</accession>
<proteinExistence type="predicted"/>
<evidence type="ECO:0000313" key="2">
    <source>
        <dbReference type="Proteomes" id="UP000830454"/>
    </source>
</evidence>
<evidence type="ECO:0000313" key="1">
    <source>
        <dbReference type="EMBL" id="UOX33468.1"/>
    </source>
</evidence>